<gene>
    <name evidence="1" type="ORF">SUH3_04595</name>
</gene>
<organism evidence="1 2">
    <name type="scientific">Pseudosulfitobacter pseudonitzschiae</name>
    <dbReference type="NCBI Taxonomy" id="1402135"/>
    <lineage>
        <taxon>Bacteria</taxon>
        <taxon>Pseudomonadati</taxon>
        <taxon>Pseudomonadota</taxon>
        <taxon>Alphaproteobacteria</taxon>
        <taxon>Rhodobacterales</taxon>
        <taxon>Roseobacteraceae</taxon>
        <taxon>Pseudosulfitobacter</taxon>
    </lineage>
</organism>
<protein>
    <submittedName>
        <fullName evidence="1">Uncharacterized protein</fullName>
    </submittedName>
</protein>
<reference evidence="1 2" key="1">
    <citation type="submission" date="2014-01" db="EMBL/GenBank/DDBJ databases">
        <title>Sulfitobacter sp. H3 (MCCC 1A00686) Genome Sequencing.</title>
        <authorList>
            <person name="Lai Q."/>
            <person name="Hong Z."/>
        </authorList>
    </citation>
    <scope>NUCLEOTIDE SEQUENCE [LARGE SCALE GENOMIC DNA]</scope>
    <source>
        <strain evidence="1 2">H3</strain>
    </source>
</reference>
<evidence type="ECO:0000313" key="1">
    <source>
        <dbReference type="EMBL" id="KEJ98277.1"/>
    </source>
</evidence>
<evidence type="ECO:0000313" key="2">
    <source>
        <dbReference type="Proteomes" id="UP000027746"/>
    </source>
</evidence>
<dbReference type="EMBL" id="JAMD01000001">
    <property type="protein sequence ID" value="KEJ98277.1"/>
    <property type="molecule type" value="Genomic_DNA"/>
</dbReference>
<comment type="caution">
    <text evidence="1">The sequence shown here is derived from an EMBL/GenBank/DDBJ whole genome shotgun (WGS) entry which is preliminary data.</text>
</comment>
<dbReference type="RefSeq" id="WP_037921877.1">
    <property type="nucleotide sequence ID" value="NZ_FQVP01000001.1"/>
</dbReference>
<dbReference type="AlphaFoldDB" id="A0A073JKP7"/>
<name>A0A073JKP7_9RHOB</name>
<sequence>MNHLTPADVHTLFRRLSGDRRQFAVRLLASRTGASAAAIDAWERNPDKEPLSQEAFEVARAYVSGNVVQNAAGDWIIRPLRAGAPVLLGVRPAPVPRSNTVHVAGEVVGQCTIERGPKRGADMPEISELKAGQIREAEAADMLERKKNAAKHRAGFGQRVREAVPLWGNRIVGNG</sequence>
<keyword evidence="2" id="KW-1185">Reference proteome</keyword>
<proteinExistence type="predicted"/>
<dbReference type="Proteomes" id="UP000027746">
    <property type="component" value="Unassembled WGS sequence"/>
</dbReference>
<accession>A0A073JKP7</accession>